<dbReference type="AlphaFoldDB" id="A0A2N0TN94"/>
<feature type="binding site" evidence="3">
    <location>
        <position position="226"/>
    </location>
    <ligand>
        <name>Ca(2+)</name>
        <dbReference type="ChEBI" id="CHEBI:29108"/>
    </ligand>
</feature>
<accession>A0A2N0TN94</accession>
<evidence type="ECO:0000256" key="4">
    <source>
        <dbReference type="SAM" id="MobiDB-lite"/>
    </source>
</evidence>
<name>A0A2N0TN94_9FLAO</name>
<dbReference type="InterPro" id="IPR009078">
    <property type="entry name" value="Ferritin-like_SF"/>
</dbReference>
<dbReference type="GO" id="GO:0046872">
    <property type="term" value="F:metal ion binding"/>
    <property type="evidence" value="ECO:0007669"/>
    <property type="project" value="UniProtKB-KW"/>
</dbReference>
<feature type="binding site" evidence="2">
    <location>
        <position position="149"/>
    </location>
    <ligand>
        <name>Mn(2+)</name>
        <dbReference type="ChEBI" id="CHEBI:29035"/>
        <label>1</label>
    </ligand>
</feature>
<evidence type="ECO:0000256" key="1">
    <source>
        <dbReference type="ARBA" id="ARBA00007644"/>
    </source>
</evidence>
<dbReference type="OrthoDB" id="9800585at2"/>
<comment type="similarity">
    <text evidence="1">Belongs to the manganese catalase family.</text>
</comment>
<feature type="binding site" evidence="2">
    <location>
        <position position="69"/>
    </location>
    <ligand>
        <name>Mn(2+)</name>
        <dbReference type="ChEBI" id="CHEBI:29035"/>
        <label>1</label>
    </ligand>
</feature>
<evidence type="ECO:0000313" key="6">
    <source>
        <dbReference type="Proteomes" id="UP000232673"/>
    </source>
</evidence>
<protein>
    <submittedName>
        <fullName evidence="5">Catalase</fullName>
    </submittedName>
</protein>
<evidence type="ECO:0000313" key="5">
    <source>
        <dbReference type="EMBL" id="PKD16200.1"/>
    </source>
</evidence>
<evidence type="ECO:0000256" key="2">
    <source>
        <dbReference type="PIRSR" id="PIRSR607760-1"/>
    </source>
</evidence>
<gene>
    <name evidence="5" type="ORF">APR41_10460</name>
</gene>
<dbReference type="Pfam" id="PF05067">
    <property type="entry name" value="Mn_catalase"/>
    <property type="match status" value="1"/>
</dbReference>
<dbReference type="SUPFAM" id="SSF47240">
    <property type="entry name" value="Ferritin-like"/>
    <property type="match status" value="1"/>
</dbReference>
<keyword evidence="3" id="KW-0106">Calcium</keyword>
<dbReference type="Proteomes" id="UP000232673">
    <property type="component" value="Unassembled WGS sequence"/>
</dbReference>
<feature type="region of interest" description="Disordered" evidence="4">
    <location>
        <begin position="228"/>
        <end position="289"/>
    </location>
</feature>
<organism evidence="5 6">
    <name type="scientific">Salegentibacter salinarum</name>
    <dbReference type="NCBI Taxonomy" id="447422"/>
    <lineage>
        <taxon>Bacteria</taxon>
        <taxon>Pseudomonadati</taxon>
        <taxon>Bacteroidota</taxon>
        <taxon>Flavobacteriia</taxon>
        <taxon>Flavobacteriales</taxon>
        <taxon>Flavobacteriaceae</taxon>
        <taxon>Salegentibacter</taxon>
    </lineage>
</organism>
<keyword evidence="6" id="KW-1185">Reference proteome</keyword>
<sequence length="289" mass="31722">MFYHDGKLQFDVKVDKPNPQFAKMLQQAIGGIEGEMKVCMQYMFQAWGARGPEKYRDMLLETGTEEMAHIELLATAVALNLEGATNDLKDEVAKDPFMEQIMGGANPRHILSSGMSAMAVDSSGVPFSGAYVVATGNLAADMYANVTAESAGRILATRLWKSTDDKGMKDMLAFLIARDTMHQNQWLAVLEELGGVKGNHPIPNSFPQAEENPDFNYNFISTHIDGESKAKGRWSEGQSIDGKGSFTFEKAKPLGKKPNLGKPHPDGFAQKEQMKANPSMAEDTINKLK</sequence>
<dbReference type="EMBL" id="LKTS01000047">
    <property type="protein sequence ID" value="PKD16200.1"/>
    <property type="molecule type" value="Genomic_DNA"/>
</dbReference>
<dbReference type="RefSeq" id="WP_079713078.1">
    <property type="nucleotide sequence ID" value="NZ_FUZC01000007.1"/>
</dbReference>
<dbReference type="InterPro" id="IPR012347">
    <property type="entry name" value="Ferritin-like"/>
</dbReference>
<keyword evidence="2" id="KW-0464">Manganese</keyword>
<proteinExistence type="inferred from homology"/>
<comment type="cofactor">
    <cofactor evidence="2">
        <name>Mn(2+)</name>
        <dbReference type="ChEBI" id="CHEBI:29035"/>
    </cofactor>
    <text evidence="2">Binds 2 manganese ions per subunit.</text>
</comment>
<reference evidence="5 6" key="1">
    <citation type="submission" date="2015-10" db="EMBL/GenBank/DDBJ databases">
        <title>Draft genome sequence of Salegentibacter salinarum KCTC 12975.</title>
        <authorList>
            <person name="Lin W."/>
            <person name="Zheng Q."/>
        </authorList>
    </citation>
    <scope>NUCLEOTIDE SEQUENCE [LARGE SCALE GENOMIC DNA]</scope>
    <source>
        <strain evidence="5 6">KCTC 12975</strain>
    </source>
</reference>
<feature type="binding site" evidence="2">
    <location>
        <position position="35"/>
    </location>
    <ligand>
        <name>Mn(2+)</name>
        <dbReference type="ChEBI" id="CHEBI:29035"/>
        <label>1</label>
    </ligand>
</feature>
<dbReference type="CDD" id="cd01051">
    <property type="entry name" value="Mn_catalase"/>
    <property type="match status" value="1"/>
</dbReference>
<dbReference type="STRING" id="447422.SAMN05660903_02012"/>
<feature type="binding site" evidence="2">
    <location>
        <position position="182"/>
    </location>
    <ligand>
        <name>Mn(2+)</name>
        <dbReference type="ChEBI" id="CHEBI:29035"/>
        <label>1</label>
    </ligand>
</feature>
<evidence type="ECO:0000256" key="3">
    <source>
        <dbReference type="PIRSR" id="PIRSR607760-2"/>
    </source>
</evidence>
<dbReference type="InterPro" id="IPR007760">
    <property type="entry name" value="Mn_catalase"/>
</dbReference>
<comment type="caution">
    <text evidence="5">The sequence shown here is derived from an EMBL/GenBank/DDBJ whole genome shotgun (WGS) entry which is preliminary data.</text>
</comment>
<dbReference type="Gene3D" id="1.20.1260.10">
    <property type="match status" value="1"/>
</dbReference>
<comment type="cofactor">
    <cofactor evidence="3">
        <name>Ca(2+)</name>
        <dbReference type="ChEBI" id="CHEBI:29108"/>
    </cofactor>
    <text evidence="3">Binds 1 Ca(2+) ion per subunit.</text>
</comment>
<feature type="binding site" evidence="3">
    <location>
        <position position="57"/>
    </location>
    <ligand>
        <name>Ca(2+)</name>
        <dbReference type="ChEBI" id="CHEBI:29108"/>
    </ligand>
</feature>
<feature type="binding site" evidence="2">
    <location>
        <position position="66"/>
    </location>
    <ligand>
        <name>Mn(2+)</name>
        <dbReference type="ChEBI" id="CHEBI:29035"/>
        <label>2</label>
    </ligand>
</feature>
<dbReference type="InterPro" id="IPR039377">
    <property type="entry name" value="Mn_catalase_dom"/>
</dbReference>
<keyword evidence="2" id="KW-0479">Metal-binding</keyword>